<comment type="subunit">
    <text evidence="3 10">Homodimer.</text>
</comment>
<dbReference type="PANTHER" id="PTHR43322">
    <property type="entry name" value="1-D-DEOXYXYLULOSE 5-PHOSPHATE SYNTHASE-RELATED"/>
    <property type="match status" value="1"/>
</dbReference>
<evidence type="ECO:0000256" key="3">
    <source>
        <dbReference type="ARBA" id="ARBA00011738"/>
    </source>
</evidence>
<feature type="domain" description="Transketolase-like pyrimidine-binding" evidence="11">
    <location>
        <begin position="314"/>
        <end position="477"/>
    </location>
</feature>
<dbReference type="Gene3D" id="3.40.50.920">
    <property type="match status" value="1"/>
</dbReference>
<dbReference type="UniPathway" id="UPA00064">
    <property type="reaction ID" value="UER00091"/>
</dbReference>
<dbReference type="Pfam" id="PF13292">
    <property type="entry name" value="DXP_synthase_N"/>
    <property type="match status" value="1"/>
</dbReference>
<dbReference type="Proteomes" id="UP000294614">
    <property type="component" value="Unassembled WGS sequence"/>
</dbReference>
<dbReference type="RefSeq" id="WP_132872774.1">
    <property type="nucleotide sequence ID" value="NZ_SMGG01000003.1"/>
</dbReference>
<dbReference type="NCBIfam" id="NF003933">
    <property type="entry name" value="PRK05444.2-2"/>
    <property type="match status" value="1"/>
</dbReference>
<feature type="binding site" evidence="10">
    <location>
        <position position="284"/>
    </location>
    <ligand>
        <name>thiamine diphosphate</name>
        <dbReference type="ChEBI" id="CHEBI:58937"/>
    </ligand>
</feature>
<dbReference type="Gene3D" id="3.40.50.970">
    <property type="match status" value="2"/>
</dbReference>
<organism evidence="12 13">
    <name type="scientific">Seleniivibrio woodruffii</name>
    <dbReference type="NCBI Taxonomy" id="1078050"/>
    <lineage>
        <taxon>Bacteria</taxon>
        <taxon>Pseudomonadati</taxon>
        <taxon>Deferribacterota</taxon>
        <taxon>Deferribacteres</taxon>
        <taxon>Deferribacterales</taxon>
        <taxon>Geovibrionaceae</taxon>
        <taxon>Seleniivibrio</taxon>
    </lineage>
</organism>
<evidence type="ECO:0000256" key="1">
    <source>
        <dbReference type="ARBA" id="ARBA00004980"/>
    </source>
</evidence>
<dbReference type="Pfam" id="PF02779">
    <property type="entry name" value="Transket_pyr"/>
    <property type="match status" value="1"/>
</dbReference>
<keyword evidence="9 10" id="KW-0414">Isoprene biosynthesis</keyword>
<reference evidence="12 13" key="1">
    <citation type="submission" date="2019-03" db="EMBL/GenBank/DDBJ databases">
        <title>Genomic Encyclopedia of Type Strains, Phase IV (KMG-IV): sequencing the most valuable type-strain genomes for metagenomic binning, comparative biology and taxonomic classification.</title>
        <authorList>
            <person name="Goeker M."/>
        </authorList>
    </citation>
    <scope>NUCLEOTIDE SEQUENCE [LARGE SCALE GENOMIC DNA]</scope>
    <source>
        <strain evidence="12 13">DSM 24984</strain>
    </source>
</reference>
<dbReference type="GO" id="GO:0009228">
    <property type="term" value="P:thiamine biosynthetic process"/>
    <property type="evidence" value="ECO:0007669"/>
    <property type="project" value="UniProtKB-UniRule"/>
</dbReference>
<comment type="cofactor">
    <cofactor evidence="10">
        <name>Mg(2+)</name>
        <dbReference type="ChEBI" id="CHEBI:18420"/>
    </cofactor>
    <text evidence="10">Binds 1 Mg(2+) ion per subunit.</text>
</comment>
<evidence type="ECO:0000259" key="11">
    <source>
        <dbReference type="SMART" id="SM00861"/>
    </source>
</evidence>
<feature type="binding site" evidence="10">
    <location>
        <begin position="146"/>
        <end position="147"/>
    </location>
    <ligand>
        <name>thiamine diphosphate</name>
        <dbReference type="ChEBI" id="CHEBI:58937"/>
    </ligand>
</feature>
<dbReference type="GO" id="GO:0030976">
    <property type="term" value="F:thiamine pyrophosphate binding"/>
    <property type="evidence" value="ECO:0007669"/>
    <property type="project" value="UniProtKB-UniRule"/>
</dbReference>
<comment type="catalytic activity">
    <reaction evidence="10">
        <text>D-glyceraldehyde 3-phosphate + pyruvate + H(+) = 1-deoxy-D-xylulose 5-phosphate + CO2</text>
        <dbReference type="Rhea" id="RHEA:12605"/>
        <dbReference type="ChEBI" id="CHEBI:15361"/>
        <dbReference type="ChEBI" id="CHEBI:15378"/>
        <dbReference type="ChEBI" id="CHEBI:16526"/>
        <dbReference type="ChEBI" id="CHEBI:57792"/>
        <dbReference type="ChEBI" id="CHEBI:59776"/>
        <dbReference type="EC" id="2.2.1.7"/>
    </reaction>
</comment>
<dbReference type="OrthoDB" id="9803371at2"/>
<dbReference type="InterPro" id="IPR033248">
    <property type="entry name" value="Transketolase_C"/>
</dbReference>
<feature type="binding site" evidence="10">
    <location>
        <position position="174"/>
    </location>
    <ligand>
        <name>Mg(2+)</name>
        <dbReference type="ChEBI" id="CHEBI:18420"/>
    </ligand>
</feature>
<dbReference type="InterPro" id="IPR009014">
    <property type="entry name" value="Transketo_C/PFOR_II"/>
</dbReference>
<evidence type="ECO:0000256" key="7">
    <source>
        <dbReference type="ARBA" id="ARBA00022977"/>
    </source>
</evidence>
<protein>
    <recommendedName>
        <fullName evidence="10">1-deoxy-D-xylulose-5-phosphate synthase</fullName>
        <ecNumber evidence="10">2.2.1.7</ecNumber>
    </recommendedName>
    <alternativeName>
        <fullName evidence="10">1-deoxyxylulose-5-phosphate synthase</fullName>
        <shortName evidence="10">DXP synthase</shortName>
        <shortName evidence="10">DXPS</shortName>
    </alternativeName>
</protein>
<evidence type="ECO:0000313" key="12">
    <source>
        <dbReference type="EMBL" id="TCK62596.1"/>
    </source>
</evidence>
<feature type="binding site" evidence="10">
    <location>
        <position position="174"/>
    </location>
    <ligand>
        <name>thiamine diphosphate</name>
        <dbReference type="ChEBI" id="CHEBI:58937"/>
    </ligand>
</feature>
<dbReference type="EC" id="2.2.1.7" evidence="10"/>
<dbReference type="GO" id="GO:0019288">
    <property type="term" value="P:isopentenyl diphosphate biosynthetic process, methylerythritol 4-phosphate pathway"/>
    <property type="evidence" value="ECO:0007669"/>
    <property type="project" value="TreeGrafter"/>
</dbReference>
<dbReference type="FunFam" id="3.40.50.970:FF:000005">
    <property type="entry name" value="1-deoxy-D-xylulose-5-phosphate synthase"/>
    <property type="match status" value="1"/>
</dbReference>
<dbReference type="SUPFAM" id="SSF52518">
    <property type="entry name" value="Thiamin diphosphate-binding fold (THDP-binding)"/>
    <property type="match status" value="2"/>
</dbReference>
<feature type="binding site" evidence="10">
    <location>
        <position position="145"/>
    </location>
    <ligand>
        <name>Mg(2+)</name>
        <dbReference type="ChEBI" id="CHEBI:18420"/>
    </ligand>
</feature>
<evidence type="ECO:0000256" key="2">
    <source>
        <dbReference type="ARBA" id="ARBA00011081"/>
    </source>
</evidence>
<dbReference type="InterPro" id="IPR020826">
    <property type="entry name" value="Transketolase_BS"/>
</dbReference>
<dbReference type="NCBIfam" id="TIGR00204">
    <property type="entry name" value="dxs"/>
    <property type="match status" value="1"/>
</dbReference>
<keyword evidence="4 10" id="KW-0808">Transferase</keyword>
<dbReference type="GO" id="GO:0000287">
    <property type="term" value="F:magnesium ion binding"/>
    <property type="evidence" value="ECO:0007669"/>
    <property type="project" value="UniProtKB-UniRule"/>
</dbReference>
<name>A0A4R1KDC5_9BACT</name>
<evidence type="ECO:0000256" key="5">
    <source>
        <dbReference type="ARBA" id="ARBA00022723"/>
    </source>
</evidence>
<evidence type="ECO:0000256" key="6">
    <source>
        <dbReference type="ARBA" id="ARBA00022842"/>
    </source>
</evidence>
<dbReference type="Pfam" id="PF02780">
    <property type="entry name" value="Transketolase_C"/>
    <property type="match status" value="1"/>
</dbReference>
<dbReference type="CDD" id="cd07033">
    <property type="entry name" value="TPP_PYR_DXS_TK_like"/>
    <property type="match status" value="1"/>
</dbReference>
<dbReference type="PROSITE" id="PS00802">
    <property type="entry name" value="TRANSKETOLASE_2"/>
    <property type="match status" value="1"/>
</dbReference>
<feature type="binding site" evidence="10">
    <location>
        <position position="73"/>
    </location>
    <ligand>
        <name>thiamine diphosphate</name>
        <dbReference type="ChEBI" id="CHEBI:58937"/>
    </ligand>
</feature>
<sequence>MALIDRLKLPAELKELSYEQLDEVAEDVRKVIIETCSVSGGHLAPSLGVVELTLGLLKVFDPGHDRIVWDVGHQSYAFKILTDRKDRFSTLRQYKGISGFIKPSESKYDAFGVGHTSTSISAGLGMRVADDITGRQRKIVSVIGDGAMTAGMAFEALNNLGHLDKNMIVVLNDNEMSISANVGGFSHYLSNMMTGKFYTRVRKDVQEYLATKPLGNRILHLAKKMEEGMVGFFTPGILFEELGLRYIGPVQGHRIKDVAKALENAQNVDGPVLVHVMTRKGKGFEPAEANPSKFHGVASFDKCTGQSVKLAGKKSYTDVFGETLTELAAVNPRLVAVSAAMKDGTGLNILEKKFPDRVFDVGIAEQHAVTFAAGMAISGVKPFVAVYSTFAQRAYDQIIHDVALQNLPVVLCLDRGGLVGADGPTHHGAYDISYLRCVPNMAVMLPKDAHELESMLRIAEKMQTPCAIRYARGEAGAYDDIPVTPVEMGEPEIIGDGTDVVLFSAGHIFEEMYPVYKELLARGISAKLVNIRFLKPLNAEKIAEAARGAKLVVTAEEGSVKGGAGDEIADILMDNGVLVKVIKHGIPDIFIEHGDHKSLRRLIQLDAESILENIGKHI</sequence>
<keyword evidence="7 10" id="KW-0784">Thiamine biosynthesis</keyword>
<feature type="binding site" evidence="10">
    <location>
        <begin position="114"/>
        <end position="116"/>
    </location>
    <ligand>
        <name>thiamine diphosphate</name>
        <dbReference type="ChEBI" id="CHEBI:58937"/>
    </ligand>
</feature>
<dbReference type="GO" id="GO:0005829">
    <property type="term" value="C:cytosol"/>
    <property type="evidence" value="ECO:0007669"/>
    <property type="project" value="TreeGrafter"/>
</dbReference>
<dbReference type="InterPro" id="IPR029061">
    <property type="entry name" value="THDP-binding"/>
</dbReference>
<dbReference type="PANTHER" id="PTHR43322:SF5">
    <property type="entry name" value="1-DEOXY-D-XYLULOSE-5-PHOSPHATE SYNTHASE, CHLOROPLASTIC"/>
    <property type="match status" value="1"/>
</dbReference>
<dbReference type="GO" id="GO:0016114">
    <property type="term" value="P:terpenoid biosynthetic process"/>
    <property type="evidence" value="ECO:0007669"/>
    <property type="project" value="UniProtKB-UniRule"/>
</dbReference>
<dbReference type="InterPro" id="IPR005477">
    <property type="entry name" value="Dxylulose-5-P_synthase"/>
</dbReference>
<keyword evidence="8 10" id="KW-0786">Thiamine pyrophosphate</keyword>
<gene>
    <name evidence="10" type="primary">dxs</name>
    <name evidence="12" type="ORF">C8D98_1125</name>
</gene>
<comment type="pathway">
    <text evidence="1 10">Metabolic intermediate biosynthesis; 1-deoxy-D-xylulose 5-phosphate biosynthesis; 1-deoxy-D-xylulose 5-phosphate from D-glyceraldehyde 3-phosphate and pyruvate: step 1/1.</text>
</comment>
<feature type="binding site" evidence="10">
    <location>
        <position position="365"/>
    </location>
    <ligand>
        <name>thiamine diphosphate</name>
        <dbReference type="ChEBI" id="CHEBI:58937"/>
    </ligand>
</feature>
<comment type="caution">
    <text evidence="12">The sequence shown here is derived from an EMBL/GenBank/DDBJ whole genome shotgun (WGS) entry which is preliminary data.</text>
</comment>
<dbReference type="AlphaFoldDB" id="A0A4R1KDC5"/>
<keyword evidence="5 10" id="KW-0479">Metal-binding</keyword>
<evidence type="ECO:0000256" key="4">
    <source>
        <dbReference type="ARBA" id="ARBA00022679"/>
    </source>
</evidence>
<dbReference type="InterPro" id="IPR049557">
    <property type="entry name" value="Transketolase_CS"/>
</dbReference>
<keyword evidence="13" id="KW-1185">Reference proteome</keyword>
<dbReference type="CDD" id="cd02007">
    <property type="entry name" value="TPP_DXS"/>
    <property type="match status" value="1"/>
</dbReference>
<accession>A0A4R1KDC5</accession>
<dbReference type="InterPro" id="IPR005475">
    <property type="entry name" value="Transketolase-like_Pyr-bd"/>
</dbReference>
<evidence type="ECO:0000313" key="13">
    <source>
        <dbReference type="Proteomes" id="UP000294614"/>
    </source>
</evidence>
<dbReference type="SMART" id="SM00861">
    <property type="entry name" value="Transket_pyr"/>
    <property type="match status" value="1"/>
</dbReference>
<evidence type="ECO:0000256" key="10">
    <source>
        <dbReference type="HAMAP-Rule" id="MF_00315"/>
    </source>
</evidence>
<dbReference type="HAMAP" id="MF_00315">
    <property type="entry name" value="DXP_synth"/>
    <property type="match status" value="1"/>
</dbReference>
<comment type="similarity">
    <text evidence="2 10">Belongs to the transketolase family. DXPS subfamily.</text>
</comment>
<comment type="function">
    <text evidence="10">Catalyzes the acyloin condensation reaction between C atoms 2 and 3 of pyruvate and glyceraldehyde 3-phosphate to yield 1-deoxy-D-xylulose-5-phosphate (DXP).</text>
</comment>
<dbReference type="SUPFAM" id="SSF52922">
    <property type="entry name" value="TK C-terminal domain-like"/>
    <property type="match status" value="1"/>
</dbReference>
<proteinExistence type="inferred from homology"/>
<dbReference type="PROSITE" id="PS00801">
    <property type="entry name" value="TRANSKETOLASE_1"/>
    <property type="match status" value="1"/>
</dbReference>
<evidence type="ECO:0000256" key="9">
    <source>
        <dbReference type="ARBA" id="ARBA00023229"/>
    </source>
</evidence>
<comment type="cofactor">
    <cofactor evidence="10">
        <name>thiamine diphosphate</name>
        <dbReference type="ChEBI" id="CHEBI:58937"/>
    </cofactor>
    <text evidence="10">Binds 1 thiamine pyrophosphate per subunit.</text>
</comment>
<evidence type="ECO:0000256" key="8">
    <source>
        <dbReference type="ARBA" id="ARBA00023052"/>
    </source>
</evidence>
<dbReference type="GO" id="GO:0008661">
    <property type="term" value="F:1-deoxy-D-xylulose-5-phosphate synthase activity"/>
    <property type="evidence" value="ECO:0007669"/>
    <property type="project" value="UniProtKB-UniRule"/>
</dbReference>
<dbReference type="EMBL" id="SMGG01000003">
    <property type="protein sequence ID" value="TCK62596.1"/>
    <property type="molecule type" value="Genomic_DNA"/>
</dbReference>
<keyword evidence="6 10" id="KW-0460">Magnesium</keyword>